<dbReference type="EMBL" id="DPIY01000006">
    <property type="protein sequence ID" value="HCT57123.1"/>
    <property type="molecule type" value="Genomic_DNA"/>
</dbReference>
<comment type="caution">
    <text evidence="1">The sequence shown here is derived from an EMBL/GenBank/DDBJ whole genome shotgun (WGS) entry which is preliminary data.</text>
</comment>
<sequence>ARERYSAARERLDAFDAALLRGARDERESALAAYRTGSLSLLELLDFERALSRAEIERIRALVDAADAWADLLGADERSDSHVSSPSNGR</sequence>
<organism evidence="1 2">
    <name type="scientific">Gemmatimonas aurantiaca</name>
    <dbReference type="NCBI Taxonomy" id="173480"/>
    <lineage>
        <taxon>Bacteria</taxon>
        <taxon>Pseudomonadati</taxon>
        <taxon>Gemmatimonadota</taxon>
        <taxon>Gemmatimonadia</taxon>
        <taxon>Gemmatimonadales</taxon>
        <taxon>Gemmatimonadaceae</taxon>
        <taxon>Gemmatimonas</taxon>
    </lineage>
</organism>
<dbReference type="Gene3D" id="1.20.1600.10">
    <property type="entry name" value="Outer membrane efflux proteins (OEP)"/>
    <property type="match status" value="1"/>
</dbReference>
<name>A0A3D4V7K6_9BACT</name>
<dbReference type="GO" id="GO:0015562">
    <property type="term" value="F:efflux transmembrane transporter activity"/>
    <property type="evidence" value="ECO:0007669"/>
    <property type="project" value="InterPro"/>
</dbReference>
<evidence type="ECO:0000313" key="2">
    <source>
        <dbReference type="Proteomes" id="UP000264071"/>
    </source>
</evidence>
<gene>
    <name evidence="1" type="ORF">DGD08_07905</name>
</gene>
<evidence type="ECO:0000313" key="1">
    <source>
        <dbReference type="EMBL" id="HCT57123.1"/>
    </source>
</evidence>
<protein>
    <recommendedName>
        <fullName evidence="3">TolC family protein</fullName>
    </recommendedName>
</protein>
<evidence type="ECO:0008006" key="3">
    <source>
        <dbReference type="Google" id="ProtNLM"/>
    </source>
</evidence>
<dbReference type="Proteomes" id="UP000264071">
    <property type="component" value="Unassembled WGS sequence"/>
</dbReference>
<dbReference type="AlphaFoldDB" id="A0A3D4V7K6"/>
<reference evidence="1 2" key="1">
    <citation type="journal article" date="2018" name="Nat. Biotechnol.">
        <title>A standardized bacterial taxonomy based on genome phylogeny substantially revises the tree of life.</title>
        <authorList>
            <person name="Parks D.H."/>
            <person name="Chuvochina M."/>
            <person name="Waite D.W."/>
            <person name="Rinke C."/>
            <person name="Skarshewski A."/>
            <person name="Chaumeil P.A."/>
            <person name="Hugenholtz P."/>
        </authorList>
    </citation>
    <scope>NUCLEOTIDE SEQUENCE [LARGE SCALE GENOMIC DNA]</scope>
    <source>
        <strain evidence="1">UBA8844</strain>
    </source>
</reference>
<accession>A0A3D4V7K6</accession>
<feature type="non-terminal residue" evidence="1">
    <location>
        <position position="1"/>
    </location>
</feature>
<dbReference type="SUPFAM" id="SSF56954">
    <property type="entry name" value="Outer membrane efflux proteins (OEP)"/>
    <property type="match status" value="1"/>
</dbReference>
<proteinExistence type="predicted"/>